<dbReference type="KEGG" id="nmv:NITMOv2_2050"/>
<protein>
    <recommendedName>
        <fullName evidence="2">Putative regulatory protein FmdB zinc ribbon domain-containing protein</fullName>
    </recommendedName>
</protein>
<evidence type="ECO:0000313" key="4">
    <source>
        <dbReference type="Proteomes" id="UP000069205"/>
    </source>
</evidence>
<gene>
    <name evidence="3" type="ORF">NITMOv2_2050</name>
</gene>
<dbReference type="EMBL" id="CP011801">
    <property type="protein sequence ID" value="ALA58467.1"/>
    <property type="molecule type" value="Genomic_DNA"/>
</dbReference>
<organism evidence="3 4">
    <name type="scientific">Nitrospira moscoviensis</name>
    <dbReference type="NCBI Taxonomy" id="42253"/>
    <lineage>
        <taxon>Bacteria</taxon>
        <taxon>Pseudomonadati</taxon>
        <taxon>Nitrospirota</taxon>
        <taxon>Nitrospiria</taxon>
        <taxon>Nitrospirales</taxon>
        <taxon>Nitrospiraceae</taxon>
        <taxon>Nitrospira</taxon>
    </lineage>
</organism>
<dbReference type="STRING" id="42253.NITMOv2_2050"/>
<evidence type="ECO:0000259" key="2">
    <source>
        <dbReference type="SMART" id="SM00834"/>
    </source>
</evidence>
<evidence type="ECO:0000313" key="3">
    <source>
        <dbReference type="EMBL" id="ALA58467.1"/>
    </source>
</evidence>
<dbReference type="SMART" id="SM00834">
    <property type="entry name" value="CxxC_CXXC_SSSS"/>
    <property type="match status" value="1"/>
</dbReference>
<evidence type="ECO:0000256" key="1">
    <source>
        <dbReference type="SAM" id="MobiDB-lite"/>
    </source>
</evidence>
<reference evidence="3 4" key="1">
    <citation type="journal article" date="2015" name="Proc. Natl. Acad. Sci. U.S.A.">
        <title>Expanded metabolic versatility of ubiquitous nitrite-oxidizing bacteria from the genus Nitrospira.</title>
        <authorList>
            <person name="Koch H."/>
            <person name="Lucker S."/>
            <person name="Albertsen M."/>
            <person name="Kitzinger K."/>
            <person name="Herbold C."/>
            <person name="Spieck E."/>
            <person name="Nielsen P.H."/>
            <person name="Wagner M."/>
            <person name="Daims H."/>
        </authorList>
    </citation>
    <scope>NUCLEOTIDE SEQUENCE [LARGE SCALE GENOMIC DNA]</scope>
    <source>
        <strain evidence="3 4">NSP M-1</strain>
    </source>
</reference>
<dbReference type="NCBIfam" id="TIGR02605">
    <property type="entry name" value="CxxC_CxxC_SSSS"/>
    <property type="match status" value="1"/>
</dbReference>
<dbReference type="PATRIC" id="fig|42253.5.peg.2023"/>
<dbReference type="InterPro" id="IPR013429">
    <property type="entry name" value="Regulatory_FmdB_Zinc_ribbon"/>
</dbReference>
<dbReference type="Pfam" id="PF09723">
    <property type="entry name" value="Zn_ribbon_8"/>
    <property type="match status" value="1"/>
</dbReference>
<accession>A0A0K2GD03</accession>
<dbReference type="AlphaFoldDB" id="A0A0K2GD03"/>
<dbReference type="Proteomes" id="UP000069205">
    <property type="component" value="Chromosome"/>
</dbReference>
<feature type="compositionally biased region" description="Low complexity" evidence="1">
    <location>
        <begin position="80"/>
        <end position="125"/>
    </location>
</feature>
<keyword evidence="4" id="KW-1185">Reference proteome</keyword>
<sequence>MPIYEYACQDCAYTFELKQSIKEEPVAVCARCGKSVTRIISAPAIMFKGSGWYITDYSDKLKPPSGEAASSSNGQKKESGGTSEAGTAPAGAASSSNGGAPTASSTPAAAPASSPGSTTPAPKAS</sequence>
<name>A0A0K2GD03_NITMO</name>
<feature type="domain" description="Putative regulatory protein FmdB zinc ribbon" evidence="2">
    <location>
        <begin position="1"/>
        <end position="41"/>
    </location>
</feature>
<dbReference type="RefSeq" id="WP_053379633.1">
    <property type="nucleotide sequence ID" value="NZ_CP011801.1"/>
</dbReference>
<feature type="region of interest" description="Disordered" evidence="1">
    <location>
        <begin position="62"/>
        <end position="125"/>
    </location>
</feature>
<proteinExistence type="predicted"/>
<dbReference type="OrthoDB" id="9813321at2"/>
<dbReference type="PANTHER" id="PTHR34404:SF2">
    <property type="entry name" value="CONSERVED SERINE RICH PROTEIN"/>
    <property type="match status" value="1"/>
</dbReference>
<dbReference type="PANTHER" id="PTHR34404">
    <property type="entry name" value="REGULATORY PROTEIN, FMDB FAMILY"/>
    <property type="match status" value="1"/>
</dbReference>